<name>A0A1H5G4K5_9ACTN</name>
<keyword evidence="2" id="KW-0479">Metal-binding</keyword>
<evidence type="ECO:0000256" key="1">
    <source>
        <dbReference type="ARBA" id="ARBA00001954"/>
    </source>
</evidence>
<sequence>MAVEKLLDDPSKLVSIRDTEPYVSRDMGELDHVFSTGIAEQLLFERGLRTPYIRLWKHGKDIGVRHAAKPGDDGSDERRVLSGLADPRYVAAQMRQGATLVYQAMSTYCPEVEVFCSELSEDIGVPVAANAFLTPPNSKGAEAHYDLASIFIRQLAGSKTWRLHEPPVKWPVKRSKPGVTPQTPLRLEVTLHAGDCLYLPRGFYHEGTTGAEGSVHIAFSDGVEDTWTQILHDVLDLAAERSPALRGRLPRKSEALSGGSKEIWKEVREDVFRTLEGLSDELISALVVRRLQAREQQLKKAETASLGEILAVDSPSGDA</sequence>
<dbReference type="STRING" id="67331.SAMN04490357_6929"/>
<dbReference type="GO" id="GO:0032453">
    <property type="term" value="F:histone H3K4 demethylase activity"/>
    <property type="evidence" value="ECO:0007669"/>
    <property type="project" value="TreeGrafter"/>
</dbReference>
<dbReference type="AlphaFoldDB" id="A0A1H5G4K5"/>
<dbReference type="RefSeq" id="WP_074995131.1">
    <property type="nucleotide sequence ID" value="NZ_FNTD01000004.1"/>
</dbReference>
<dbReference type="GO" id="GO:0051864">
    <property type="term" value="F:histone H3K36 demethylase activity"/>
    <property type="evidence" value="ECO:0007669"/>
    <property type="project" value="TreeGrafter"/>
</dbReference>
<dbReference type="InterPro" id="IPR003347">
    <property type="entry name" value="JmjC_dom"/>
</dbReference>
<evidence type="ECO:0000313" key="5">
    <source>
        <dbReference type="EMBL" id="SEE10640.1"/>
    </source>
</evidence>
<evidence type="ECO:0000313" key="6">
    <source>
        <dbReference type="Proteomes" id="UP000182375"/>
    </source>
</evidence>
<dbReference type="InterPro" id="IPR039994">
    <property type="entry name" value="NO66-like"/>
</dbReference>
<comment type="cofactor">
    <cofactor evidence="1">
        <name>Fe(2+)</name>
        <dbReference type="ChEBI" id="CHEBI:29033"/>
    </cofactor>
</comment>
<dbReference type="PANTHER" id="PTHR13096:SF9">
    <property type="entry name" value="BIFUNCTIONAL LYSINE-SPECIFIC DEMETHYLASE AND HISTIDYL-HYDROXYLASE"/>
    <property type="match status" value="1"/>
</dbReference>
<reference evidence="5 6" key="1">
    <citation type="submission" date="2016-10" db="EMBL/GenBank/DDBJ databases">
        <authorList>
            <person name="de Groot N.N."/>
        </authorList>
    </citation>
    <scope>NUCLEOTIDE SEQUENCE [LARGE SCALE GENOMIC DNA]</scope>
    <source>
        <strain evidence="5 6">DSM 40306</strain>
    </source>
</reference>
<dbReference type="PANTHER" id="PTHR13096">
    <property type="entry name" value="MINA53 MYC INDUCED NUCLEAR ANTIGEN"/>
    <property type="match status" value="1"/>
</dbReference>
<evidence type="ECO:0000259" key="4">
    <source>
        <dbReference type="PROSITE" id="PS51184"/>
    </source>
</evidence>
<gene>
    <name evidence="5" type="ORF">SAMN04490357_6929</name>
</gene>
<dbReference type="Gene3D" id="2.60.120.650">
    <property type="entry name" value="Cupin"/>
    <property type="match status" value="1"/>
</dbReference>
<dbReference type="EMBL" id="FNTD01000004">
    <property type="protein sequence ID" value="SEE10640.1"/>
    <property type="molecule type" value="Genomic_DNA"/>
</dbReference>
<organism evidence="5 6">
    <name type="scientific">Streptomyces misionensis</name>
    <dbReference type="NCBI Taxonomy" id="67331"/>
    <lineage>
        <taxon>Bacteria</taxon>
        <taxon>Bacillati</taxon>
        <taxon>Actinomycetota</taxon>
        <taxon>Actinomycetes</taxon>
        <taxon>Kitasatosporales</taxon>
        <taxon>Streptomycetaceae</taxon>
        <taxon>Streptomyces</taxon>
    </lineage>
</organism>
<feature type="domain" description="JmjC" evidence="4">
    <location>
        <begin position="98"/>
        <end position="234"/>
    </location>
</feature>
<keyword evidence="3" id="KW-0408">Iron</keyword>
<dbReference type="SUPFAM" id="SSF51197">
    <property type="entry name" value="Clavaminate synthase-like"/>
    <property type="match status" value="1"/>
</dbReference>
<dbReference type="Pfam" id="PF08007">
    <property type="entry name" value="JmjC_2"/>
    <property type="match status" value="1"/>
</dbReference>
<dbReference type="GeneID" id="95515944"/>
<evidence type="ECO:0000256" key="2">
    <source>
        <dbReference type="ARBA" id="ARBA00022723"/>
    </source>
</evidence>
<dbReference type="GO" id="GO:0046872">
    <property type="term" value="F:metal ion binding"/>
    <property type="evidence" value="ECO:0007669"/>
    <property type="project" value="UniProtKB-KW"/>
</dbReference>
<dbReference type="PROSITE" id="PS51184">
    <property type="entry name" value="JMJC"/>
    <property type="match status" value="1"/>
</dbReference>
<dbReference type="Proteomes" id="UP000182375">
    <property type="component" value="Unassembled WGS sequence"/>
</dbReference>
<protein>
    <submittedName>
        <fullName evidence="5">Cupin superfamily protein</fullName>
    </submittedName>
</protein>
<accession>A0A1H5G4K5</accession>
<evidence type="ECO:0000256" key="3">
    <source>
        <dbReference type="ARBA" id="ARBA00023004"/>
    </source>
</evidence>
<proteinExistence type="predicted"/>